<accession>A0A7V8NMF6</accession>
<feature type="transmembrane region" description="Helical" evidence="1">
    <location>
        <begin position="43"/>
        <end position="60"/>
    </location>
</feature>
<reference evidence="2" key="1">
    <citation type="submission" date="2020-06" db="EMBL/GenBank/DDBJ databases">
        <title>Legume-microbial interactions unlock mineral nutrients during tropical forest succession.</title>
        <authorList>
            <person name="Epihov D.Z."/>
        </authorList>
    </citation>
    <scope>NUCLEOTIDE SEQUENCE [LARGE SCALE GENOMIC DNA]</scope>
    <source>
        <strain evidence="2">Pan2503</strain>
    </source>
</reference>
<evidence type="ECO:0000313" key="3">
    <source>
        <dbReference type="Proteomes" id="UP000567293"/>
    </source>
</evidence>
<keyword evidence="1" id="KW-1133">Transmembrane helix</keyword>
<dbReference type="Proteomes" id="UP000567293">
    <property type="component" value="Unassembled WGS sequence"/>
</dbReference>
<keyword evidence="1" id="KW-0812">Transmembrane</keyword>
<evidence type="ECO:0000256" key="1">
    <source>
        <dbReference type="SAM" id="Phobius"/>
    </source>
</evidence>
<organism evidence="2 3">
    <name type="scientific">Candidatus Acidiferrum panamense</name>
    <dbReference type="NCBI Taxonomy" id="2741543"/>
    <lineage>
        <taxon>Bacteria</taxon>
        <taxon>Pseudomonadati</taxon>
        <taxon>Acidobacteriota</taxon>
        <taxon>Terriglobia</taxon>
        <taxon>Candidatus Acidiferrales</taxon>
        <taxon>Candidatus Acidiferrum</taxon>
    </lineage>
</organism>
<evidence type="ECO:0000313" key="2">
    <source>
        <dbReference type="EMBL" id="MBA0083802.1"/>
    </source>
</evidence>
<dbReference type="AlphaFoldDB" id="A0A7V8NMF6"/>
<keyword evidence="1" id="KW-0472">Membrane</keyword>
<name>A0A7V8NMF6_9BACT</name>
<dbReference type="EMBL" id="JACDQQ010000232">
    <property type="protein sequence ID" value="MBA0083802.1"/>
    <property type="molecule type" value="Genomic_DNA"/>
</dbReference>
<gene>
    <name evidence="2" type="ORF">HRJ53_02290</name>
</gene>
<sequence>MKAYATFRRHRIGEVVARTNEDRHPLQVVPYGRFAGGEWTGHPIELLIVLGILLVGLIGIPEWRWFFGATLVVGGLAGYLLSRRD</sequence>
<keyword evidence="3" id="KW-1185">Reference proteome</keyword>
<feature type="transmembrane region" description="Helical" evidence="1">
    <location>
        <begin position="66"/>
        <end position="82"/>
    </location>
</feature>
<comment type="caution">
    <text evidence="2">The sequence shown here is derived from an EMBL/GenBank/DDBJ whole genome shotgun (WGS) entry which is preliminary data.</text>
</comment>
<proteinExistence type="predicted"/>
<protein>
    <submittedName>
        <fullName evidence="2">Uncharacterized protein</fullName>
    </submittedName>
</protein>
<feature type="non-terminal residue" evidence="2">
    <location>
        <position position="85"/>
    </location>
</feature>